<proteinExistence type="predicted"/>
<dbReference type="OrthoDB" id="7025370at2"/>
<evidence type="ECO:0000313" key="4">
    <source>
        <dbReference type="Proteomes" id="UP000025238"/>
    </source>
</evidence>
<dbReference type="Pfam" id="PF03886">
    <property type="entry name" value="ABC_trans_aux"/>
    <property type="match status" value="1"/>
</dbReference>
<evidence type="ECO:0000256" key="1">
    <source>
        <dbReference type="SAM" id="MobiDB-lite"/>
    </source>
</evidence>
<evidence type="ECO:0000259" key="2">
    <source>
        <dbReference type="Pfam" id="PF03886"/>
    </source>
</evidence>
<dbReference type="KEGG" id="pstu:UIB01_02185"/>
<gene>
    <name evidence="3" type="ORF">UIB01_02185</name>
</gene>
<feature type="region of interest" description="Disordered" evidence="1">
    <location>
        <begin position="197"/>
        <end position="228"/>
    </location>
</feature>
<dbReference type="PROSITE" id="PS51257">
    <property type="entry name" value="PROKAR_LIPOPROTEIN"/>
    <property type="match status" value="1"/>
</dbReference>
<protein>
    <recommendedName>
        <fullName evidence="2">ABC-type transport auxiliary lipoprotein component domain-containing protein</fullName>
    </recommendedName>
</protein>
<organism evidence="3 4">
    <name type="scientific">Stutzerimonas stutzeri</name>
    <name type="common">Pseudomonas stutzeri</name>
    <dbReference type="NCBI Taxonomy" id="316"/>
    <lineage>
        <taxon>Bacteria</taxon>
        <taxon>Pseudomonadati</taxon>
        <taxon>Pseudomonadota</taxon>
        <taxon>Gammaproteobacteria</taxon>
        <taxon>Pseudomonadales</taxon>
        <taxon>Pseudomonadaceae</taxon>
        <taxon>Stutzerimonas</taxon>
    </lineage>
</organism>
<feature type="compositionally biased region" description="Low complexity" evidence="1">
    <location>
        <begin position="213"/>
        <end position="225"/>
    </location>
</feature>
<evidence type="ECO:0000313" key="3">
    <source>
        <dbReference type="EMBL" id="AHY41328.1"/>
    </source>
</evidence>
<dbReference type="PATRIC" id="fig|316.97.peg.445"/>
<dbReference type="EMBL" id="CP007509">
    <property type="protein sequence ID" value="AHY41328.1"/>
    <property type="molecule type" value="Genomic_DNA"/>
</dbReference>
<name>A0A023WME9_STUST</name>
<sequence length="235" mass="25513">MKNLLRVPTVLLLVSIGLTGCIGLQPAPMYRLDSGTSEVPERTDGAAVLLAPVALADYLQRDALLQRLADGSLAANDQQARWAGSLKADIEQLLLRQLAWRLDTQSLVLGPPDEGFAPEVQIELSITRLDSGPEYPAVLEAQWRLRDKAGKHLGSRLVRLQEEHQGSASDQVRAQSILLQRLSEMVAGAVEPALVAKNPAKPAPAKPQTNRSAEAPAPRIPAAEPIRTDMEVFRF</sequence>
<dbReference type="AlphaFoldDB" id="A0A023WME9"/>
<accession>A0A023WME9</accession>
<reference evidence="3 4" key="1">
    <citation type="submission" date="2014-03" db="EMBL/GenBank/DDBJ databases">
        <title>Complete genome sequence of Pseudomonas stutzeri 19SMN4.</title>
        <authorList>
            <person name="Brunet-Galmes I."/>
            <person name="Nogales B."/>
            <person name="Busquets A."/>
            <person name="Pena A."/>
            <person name="Gomila M."/>
            <person name="Garcia-Valdes E."/>
            <person name="Lalucat J."/>
            <person name="Bennasar A."/>
            <person name="Bosch R."/>
        </authorList>
    </citation>
    <scope>NUCLEOTIDE SEQUENCE [LARGE SCALE GENOMIC DNA]</scope>
    <source>
        <strain evidence="3 4">19SMN4</strain>
    </source>
</reference>
<dbReference type="Gene3D" id="3.40.50.10610">
    <property type="entry name" value="ABC-type transport auxiliary lipoprotein component"/>
    <property type="match status" value="1"/>
</dbReference>
<dbReference type="Proteomes" id="UP000025238">
    <property type="component" value="Chromosome"/>
</dbReference>
<feature type="domain" description="ABC-type transport auxiliary lipoprotein component" evidence="2">
    <location>
        <begin position="30"/>
        <end position="187"/>
    </location>
</feature>
<dbReference type="InterPro" id="IPR005586">
    <property type="entry name" value="ABC_trans_aux"/>
</dbReference>
<dbReference type="SUPFAM" id="SSF159594">
    <property type="entry name" value="XCC0632-like"/>
    <property type="match status" value="1"/>
</dbReference>